<keyword evidence="8" id="KW-1185">Reference proteome</keyword>
<evidence type="ECO:0000313" key="7">
    <source>
        <dbReference type="EMBL" id="RFD19043.1"/>
    </source>
</evidence>
<evidence type="ECO:0000256" key="1">
    <source>
        <dbReference type="ARBA" id="ARBA00004141"/>
    </source>
</evidence>
<dbReference type="EMBL" id="QUWV01000130">
    <property type="protein sequence ID" value="RFD19043.1"/>
    <property type="molecule type" value="Genomic_DNA"/>
</dbReference>
<evidence type="ECO:0000313" key="8">
    <source>
        <dbReference type="Proteomes" id="UP000262371"/>
    </source>
</evidence>
<dbReference type="Proteomes" id="UP000262371">
    <property type="component" value="Unassembled WGS sequence"/>
</dbReference>
<dbReference type="GO" id="GO:0015360">
    <property type="term" value="F:acetate:proton symporter activity"/>
    <property type="evidence" value="ECO:0007669"/>
    <property type="project" value="TreeGrafter"/>
</dbReference>
<organism evidence="7 8">
    <name type="scientific">Komagataeibacter melaceti</name>
    <dbReference type="NCBI Taxonomy" id="2766577"/>
    <lineage>
        <taxon>Bacteria</taxon>
        <taxon>Pseudomonadati</taxon>
        <taxon>Pseudomonadota</taxon>
        <taxon>Alphaproteobacteria</taxon>
        <taxon>Acetobacterales</taxon>
        <taxon>Acetobacteraceae</taxon>
        <taxon>Komagataeibacter</taxon>
    </lineage>
</organism>
<evidence type="ECO:0000256" key="4">
    <source>
        <dbReference type="ARBA" id="ARBA00022989"/>
    </source>
</evidence>
<dbReference type="PANTHER" id="PTHR30178:SF3">
    <property type="entry name" value="SUCCINATE-ACETATE_PROTON SYMPORTER SATP"/>
    <property type="match status" value="1"/>
</dbReference>
<feature type="transmembrane region" description="Helical" evidence="6">
    <location>
        <begin position="12"/>
        <end position="30"/>
    </location>
</feature>
<name>A0A371YXX0_9PROT</name>
<dbReference type="GO" id="GO:0005886">
    <property type="term" value="C:plasma membrane"/>
    <property type="evidence" value="ECO:0007669"/>
    <property type="project" value="TreeGrafter"/>
</dbReference>
<evidence type="ECO:0000256" key="3">
    <source>
        <dbReference type="ARBA" id="ARBA00022692"/>
    </source>
</evidence>
<dbReference type="RefSeq" id="WP_116703812.1">
    <property type="nucleotide sequence ID" value="NZ_QUWV01000130.1"/>
</dbReference>
<comment type="similarity">
    <text evidence="2">Belongs to the acetate uptake transporter (AceTr) (TC 2.A.96) family.</text>
</comment>
<keyword evidence="4 6" id="KW-1133">Transmembrane helix</keyword>
<dbReference type="OrthoDB" id="9787939at2"/>
<feature type="transmembrane region" description="Helical" evidence="6">
    <location>
        <begin position="152"/>
        <end position="174"/>
    </location>
</feature>
<comment type="caution">
    <text evidence="7">The sequence shown here is derived from an EMBL/GenBank/DDBJ whole genome shotgun (WGS) entry which is preliminary data.</text>
</comment>
<dbReference type="InterPro" id="IPR047623">
    <property type="entry name" value="SatP"/>
</dbReference>
<keyword evidence="5 6" id="KW-0472">Membrane</keyword>
<feature type="transmembrane region" description="Helical" evidence="6">
    <location>
        <begin position="103"/>
        <end position="120"/>
    </location>
</feature>
<feature type="transmembrane region" description="Helical" evidence="6">
    <location>
        <begin position="127"/>
        <end position="146"/>
    </location>
</feature>
<dbReference type="Pfam" id="PF01184">
    <property type="entry name" value="Gpr1_Fun34_YaaH"/>
    <property type="match status" value="1"/>
</dbReference>
<comment type="subcellular location">
    <subcellularLocation>
        <location evidence="1">Membrane</location>
        <topology evidence="1">Multi-pass membrane protein</topology>
    </subcellularLocation>
</comment>
<accession>A0A371YXX0</accession>
<evidence type="ECO:0000256" key="5">
    <source>
        <dbReference type="ARBA" id="ARBA00023136"/>
    </source>
</evidence>
<evidence type="ECO:0000256" key="6">
    <source>
        <dbReference type="SAM" id="Phobius"/>
    </source>
</evidence>
<gene>
    <name evidence="7" type="ORF">DY926_13375</name>
</gene>
<dbReference type="InterPro" id="IPR000791">
    <property type="entry name" value="Gpr1/Fun34/SatP-like"/>
</dbReference>
<evidence type="ECO:0000256" key="2">
    <source>
        <dbReference type="ARBA" id="ARBA00005587"/>
    </source>
</evidence>
<feature type="transmembrane region" description="Helical" evidence="6">
    <location>
        <begin position="36"/>
        <end position="57"/>
    </location>
</feature>
<proteinExistence type="inferred from homology"/>
<dbReference type="NCBIfam" id="NF038013">
    <property type="entry name" value="AceTr_1"/>
    <property type="match status" value="1"/>
</dbReference>
<keyword evidence="3 6" id="KW-0812">Transmembrane</keyword>
<reference evidence="7 8" key="1">
    <citation type="submission" date="2018-08" db="EMBL/GenBank/DDBJ databases">
        <title>Komagataeibacter sp. AV 382.</title>
        <authorList>
            <person name="Skraban J."/>
            <person name="Trcek J."/>
        </authorList>
    </citation>
    <scope>NUCLEOTIDE SEQUENCE [LARGE SCALE GENOMIC DNA]</scope>
    <source>
        <strain evidence="7 8">AV 382</strain>
    </source>
</reference>
<protein>
    <submittedName>
        <fullName evidence="7">Uncharacterized protein</fullName>
    </submittedName>
</protein>
<sequence length="205" mass="21162">MARHQEYATAAPLGYMGLGMATVLLGLHNAQLVPPGAAVVAMGLVCGGVMQFCAGMLEYGTGNTFGLTAFVALGAFWLSFVVLACLPQWGLASDPAPVLLGRYMWVWAVFAAILAAGSLVASRVHQIVFFSLAVQFVLLGCAGVFARPVLMVVGGYAGLLCGIGAIYLAAAAVLEAQFDRPVLPTGLPSAPAPRAGHDELLVQLS</sequence>
<dbReference type="GO" id="GO:0071422">
    <property type="term" value="P:succinate transmembrane transport"/>
    <property type="evidence" value="ECO:0007669"/>
    <property type="project" value="TreeGrafter"/>
</dbReference>
<feature type="transmembrane region" description="Helical" evidence="6">
    <location>
        <begin position="69"/>
        <end position="91"/>
    </location>
</feature>
<dbReference type="AlphaFoldDB" id="A0A371YXX0"/>
<dbReference type="PANTHER" id="PTHR30178">
    <property type="entry name" value="INNER MEMBRANE PROTEIN YAAH"/>
    <property type="match status" value="1"/>
</dbReference>